<feature type="domain" description="RsdA/BaiN/AoA(So)-like Rossmann fold-like" evidence="5">
    <location>
        <begin position="11"/>
        <end position="402"/>
    </location>
</feature>
<dbReference type="Gene3D" id="1.10.8.260">
    <property type="entry name" value="HI0933 insert domain-like"/>
    <property type="match status" value="1"/>
</dbReference>
<dbReference type="Pfam" id="PF03486">
    <property type="entry name" value="HI0933_like"/>
    <property type="match status" value="1"/>
</dbReference>
<comment type="cofactor">
    <cofactor evidence="1">
        <name>FAD</name>
        <dbReference type="ChEBI" id="CHEBI:57692"/>
    </cofactor>
</comment>
<evidence type="ECO:0000313" key="7">
    <source>
        <dbReference type="EMBL" id="QZA77260.1"/>
    </source>
</evidence>
<dbReference type="Proteomes" id="UP000825679">
    <property type="component" value="Chromosome"/>
</dbReference>
<keyword evidence="2" id="KW-0285">Flavoprotein</keyword>
<dbReference type="RefSeq" id="WP_221005643.1">
    <property type="nucleotide sequence ID" value="NZ_CP081150.1"/>
</dbReference>
<evidence type="ECO:0000256" key="3">
    <source>
        <dbReference type="ARBA" id="ARBA00022827"/>
    </source>
</evidence>
<dbReference type="InterPro" id="IPR023166">
    <property type="entry name" value="BaiN-like_dom_sf"/>
</dbReference>
<reference evidence="7 8" key="1">
    <citation type="submission" date="2021-08" db="EMBL/GenBank/DDBJ databases">
        <title>complete genome sequencing of Deefgea sp. D25.</title>
        <authorList>
            <person name="Bae J.-W."/>
            <person name="Gim D.-H."/>
        </authorList>
    </citation>
    <scope>NUCLEOTIDE SEQUENCE [LARGE SCALE GENOMIC DNA]</scope>
    <source>
        <strain evidence="7 8">D25</strain>
    </source>
</reference>
<protein>
    <submittedName>
        <fullName evidence="7">TIGR03862 family flavoprotein</fullName>
    </submittedName>
</protein>
<dbReference type="SUPFAM" id="SSF160996">
    <property type="entry name" value="HI0933 insert domain-like"/>
    <property type="match status" value="1"/>
</dbReference>
<dbReference type="InterPro" id="IPR057661">
    <property type="entry name" value="RsdA/BaiN/AoA(So)_Rossmann"/>
</dbReference>
<dbReference type="EMBL" id="CP081150">
    <property type="protein sequence ID" value="QZA77260.1"/>
    <property type="molecule type" value="Genomic_DNA"/>
</dbReference>
<dbReference type="Gene3D" id="3.50.50.60">
    <property type="entry name" value="FAD/NAD(P)-binding domain"/>
    <property type="match status" value="1"/>
</dbReference>
<evidence type="ECO:0000259" key="6">
    <source>
        <dbReference type="Pfam" id="PF22780"/>
    </source>
</evidence>
<dbReference type="SUPFAM" id="SSF51905">
    <property type="entry name" value="FAD/NAD(P)-binding domain"/>
    <property type="match status" value="1"/>
</dbReference>
<dbReference type="Gene3D" id="2.40.30.10">
    <property type="entry name" value="Translation factors"/>
    <property type="match status" value="1"/>
</dbReference>
<name>A0ABX8Z4F5_9NEIS</name>
<evidence type="ECO:0000259" key="5">
    <source>
        <dbReference type="Pfam" id="PF03486"/>
    </source>
</evidence>
<dbReference type="Pfam" id="PF22780">
    <property type="entry name" value="HI0933_like_1st"/>
    <property type="match status" value="1"/>
</dbReference>
<organism evidence="7 8">
    <name type="scientific">Deefgea tanakiae</name>
    <dbReference type="NCBI Taxonomy" id="2865840"/>
    <lineage>
        <taxon>Bacteria</taxon>
        <taxon>Pseudomonadati</taxon>
        <taxon>Pseudomonadota</taxon>
        <taxon>Betaproteobacteria</taxon>
        <taxon>Neisseriales</taxon>
        <taxon>Chitinibacteraceae</taxon>
        <taxon>Deefgea</taxon>
    </lineage>
</organism>
<dbReference type="InterPro" id="IPR022460">
    <property type="entry name" value="Flavoprotein_PP4765"/>
</dbReference>
<dbReference type="InterPro" id="IPR004792">
    <property type="entry name" value="BaiN-like"/>
</dbReference>
<feature type="region of interest" description="Disordered" evidence="4">
    <location>
        <begin position="519"/>
        <end position="552"/>
    </location>
</feature>
<evidence type="ECO:0000256" key="2">
    <source>
        <dbReference type="ARBA" id="ARBA00022630"/>
    </source>
</evidence>
<feature type="compositionally biased region" description="Basic residues" evidence="4">
    <location>
        <begin position="542"/>
        <end position="552"/>
    </location>
</feature>
<feature type="compositionally biased region" description="Low complexity" evidence="4">
    <location>
        <begin position="527"/>
        <end position="541"/>
    </location>
</feature>
<evidence type="ECO:0000313" key="8">
    <source>
        <dbReference type="Proteomes" id="UP000825679"/>
    </source>
</evidence>
<accession>A0ABX8Z4F5</accession>
<keyword evidence="3" id="KW-0274">FAD</keyword>
<dbReference type="InterPro" id="IPR036188">
    <property type="entry name" value="FAD/NAD-bd_sf"/>
</dbReference>
<gene>
    <name evidence="7" type="ORF">K4H28_13355</name>
</gene>
<dbReference type="PANTHER" id="PTHR42887">
    <property type="entry name" value="OS12G0638800 PROTEIN"/>
    <property type="match status" value="1"/>
</dbReference>
<dbReference type="NCBIfam" id="TIGR00275">
    <property type="entry name" value="aminoacetone oxidase family FAD-binding enzyme"/>
    <property type="match status" value="1"/>
</dbReference>
<dbReference type="NCBIfam" id="TIGR03862">
    <property type="entry name" value="flavo_PP4765"/>
    <property type="match status" value="1"/>
</dbReference>
<dbReference type="PANTHER" id="PTHR42887:SF1">
    <property type="entry name" value="BLR3961 PROTEIN"/>
    <property type="match status" value="1"/>
</dbReference>
<evidence type="ECO:0000256" key="1">
    <source>
        <dbReference type="ARBA" id="ARBA00001974"/>
    </source>
</evidence>
<dbReference type="InterPro" id="IPR055178">
    <property type="entry name" value="RsdA/BaiN/AoA(So)-like_dom"/>
</dbReference>
<sequence length="552" mass="57679">MPSKKTTSAKTIAIIGGGPAGLMAAEVIAAAGFSVELFDAMPSVGRKFLLAGVGGMNITHAEDSSAFLGRYGKASADLAPMMADFGANELTAWVHGLGIETFIGSSGRVFPIEMKAAPLLRAWLARLKACGIKFHVRHRWLGWDANKALRFSNPTGEISRTFDAVVLALGGASWAKLGSDGAWVPLLAEQGVSVEPLKPSNCGFDVAWSTHLTDKFAGAPIKTVAAAARQHDAKKAGEFVLTQGGVEGSLVYALSSQLRDDIAESGTATLWLDLVPQKSLARITEELSQPRGADSMANHLRRKLGIEGVKAGLLREIVSKEDFAQPAKLAAAIKSLPITLIAPRPIDEAISSAGGVTFAGLDANLMLSQAPGVFCAGEMLDWEAPTGGYLLTACFSSGRAAGLGAVNWLNSANQVATKKTAKAEAKLETVEVAAKPARKAAKPKVAVEVVDVTSAPAPTEQAAPVVKPKRASKVKVAEVEIETEVKAAKSKRAVKAKIAPEAEVIVTDAAEIVAEVAKPKRTRKAAEPAAPVASEADAVPAKPKRVRKTSQE</sequence>
<feature type="domain" description="RsdA/BaiN/AoA(So)-like insert" evidence="6">
    <location>
        <begin position="198"/>
        <end position="351"/>
    </location>
</feature>
<keyword evidence="8" id="KW-1185">Reference proteome</keyword>
<evidence type="ECO:0000256" key="4">
    <source>
        <dbReference type="SAM" id="MobiDB-lite"/>
    </source>
</evidence>
<proteinExistence type="predicted"/>